<dbReference type="Proteomes" id="UP001144280">
    <property type="component" value="Unassembled WGS sequence"/>
</dbReference>
<feature type="region of interest" description="Disordered" evidence="1">
    <location>
        <begin position="58"/>
        <end position="91"/>
    </location>
</feature>
<keyword evidence="3" id="KW-1185">Reference proteome</keyword>
<evidence type="ECO:0000313" key="2">
    <source>
        <dbReference type="EMBL" id="GLI03290.1"/>
    </source>
</evidence>
<evidence type="ECO:0000313" key="3">
    <source>
        <dbReference type="Proteomes" id="UP001144280"/>
    </source>
</evidence>
<dbReference type="RefSeq" id="WP_281905367.1">
    <property type="nucleotide sequence ID" value="NZ_BSDI01000081.1"/>
</dbReference>
<organism evidence="2 3">
    <name type="scientific">Phytohabitans aurantiacus</name>
    <dbReference type="NCBI Taxonomy" id="3016789"/>
    <lineage>
        <taxon>Bacteria</taxon>
        <taxon>Bacillati</taxon>
        <taxon>Actinomycetota</taxon>
        <taxon>Actinomycetes</taxon>
        <taxon>Micromonosporales</taxon>
        <taxon>Micromonosporaceae</taxon>
    </lineage>
</organism>
<dbReference type="EMBL" id="BSDI01000081">
    <property type="protein sequence ID" value="GLI03290.1"/>
    <property type="molecule type" value="Genomic_DNA"/>
</dbReference>
<proteinExistence type="predicted"/>
<evidence type="ECO:0000256" key="1">
    <source>
        <dbReference type="SAM" id="MobiDB-lite"/>
    </source>
</evidence>
<sequence length="91" mass="9458">MDNEPEARDEVDAAVYWSVDECRWESVEPTLPDDLVELLAPPIVVGAVLVGARSASAGPGALEAPSSLAPRTDFVGASLSPDAAAPEARRS</sequence>
<reference evidence="2" key="1">
    <citation type="submission" date="2022-12" db="EMBL/GenBank/DDBJ databases">
        <title>New Phytohabitans aurantiacus sp. RD004123 nov., an actinomycete isolated from soil.</title>
        <authorList>
            <person name="Triningsih D.W."/>
            <person name="Harunari E."/>
            <person name="Igarashi Y."/>
        </authorList>
    </citation>
    <scope>NUCLEOTIDE SEQUENCE</scope>
    <source>
        <strain evidence="2">RD004123</strain>
    </source>
</reference>
<protein>
    <submittedName>
        <fullName evidence="2">Uncharacterized protein</fullName>
    </submittedName>
</protein>
<accession>A0ABQ5RBB6</accession>
<comment type="caution">
    <text evidence="2">The sequence shown here is derived from an EMBL/GenBank/DDBJ whole genome shotgun (WGS) entry which is preliminary data.</text>
</comment>
<name>A0ABQ5RBB6_9ACTN</name>
<gene>
    <name evidence="2" type="ORF">Pa4123_85680</name>
</gene>